<evidence type="ECO:0000259" key="1">
    <source>
        <dbReference type="Pfam" id="PF14214"/>
    </source>
</evidence>
<protein>
    <recommendedName>
        <fullName evidence="1">Helitron helicase-like domain-containing protein</fullName>
    </recommendedName>
</protein>
<reference evidence="2" key="1">
    <citation type="journal article" date="2020" name="New Phytol.">
        <title>Comparative genomics reveals dynamic genome evolution in host specialist ectomycorrhizal fungi.</title>
        <authorList>
            <person name="Lofgren L.A."/>
            <person name="Nguyen N.H."/>
            <person name="Vilgalys R."/>
            <person name="Ruytinx J."/>
            <person name="Liao H.L."/>
            <person name="Branco S."/>
            <person name="Kuo A."/>
            <person name="LaButti K."/>
            <person name="Lipzen A."/>
            <person name="Andreopoulos W."/>
            <person name="Pangilinan J."/>
            <person name="Riley R."/>
            <person name="Hundley H."/>
            <person name="Na H."/>
            <person name="Barry K."/>
            <person name="Grigoriev I.V."/>
            <person name="Stajich J.E."/>
            <person name="Kennedy P.G."/>
        </authorList>
    </citation>
    <scope>NUCLEOTIDE SEQUENCE</scope>
    <source>
        <strain evidence="2">DOB743</strain>
    </source>
</reference>
<proteinExistence type="predicted"/>
<dbReference type="InterPro" id="IPR025476">
    <property type="entry name" value="Helitron_helicase-like"/>
</dbReference>
<dbReference type="AlphaFoldDB" id="A0A9P7CYJ5"/>
<evidence type="ECO:0000313" key="2">
    <source>
        <dbReference type="EMBL" id="KAG1769436.1"/>
    </source>
</evidence>
<dbReference type="Proteomes" id="UP000714275">
    <property type="component" value="Unassembled WGS sequence"/>
</dbReference>
<comment type="caution">
    <text evidence="2">The sequence shown here is derived from an EMBL/GenBank/DDBJ whole genome shotgun (WGS) entry which is preliminary data.</text>
</comment>
<accession>A0A9P7CYJ5</accession>
<dbReference type="EMBL" id="JABBWD010000072">
    <property type="protein sequence ID" value="KAG1769436.1"/>
    <property type="molecule type" value="Genomic_DNA"/>
</dbReference>
<dbReference type="OrthoDB" id="432234at2759"/>
<name>A0A9P7CYJ5_9AGAM</name>
<sequence length="279" mass="31831">MSGHQFVAAAFRNLISSFDRKVERELPDLVLHNDENPIQEYHNYVLIPGMYPTLFPFGVGGFEDPSHFVSLAFAAQASVYFDIPDHIFRYHHSYIFVVLNIIQWHKAHLHTSFAMCKTGFDDFSKELVGLSPSVIQSAAHHLENKRNMSNLNHEQKKALHLLKHVNTISAKIPGSQAFKTFTCSEMRGFMGLFGLPTLYFTANLNPLHSPIFQVMSGDITVDLTEHFQISVRTHERTLRLARDPMAAADFFEFSIRSIFQHLFGWDFSLCRSKDQGGIV</sequence>
<evidence type="ECO:0000313" key="3">
    <source>
        <dbReference type="Proteomes" id="UP000714275"/>
    </source>
</evidence>
<feature type="domain" description="Helitron helicase-like" evidence="1">
    <location>
        <begin position="88"/>
        <end position="263"/>
    </location>
</feature>
<keyword evidence="3" id="KW-1185">Reference proteome</keyword>
<gene>
    <name evidence="2" type="ORF">EV702DRAFT_978743</name>
</gene>
<dbReference type="Pfam" id="PF14214">
    <property type="entry name" value="Helitron_like_N"/>
    <property type="match status" value="1"/>
</dbReference>
<organism evidence="2 3">
    <name type="scientific">Suillus placidus</name>
    <dbReference type="NCBI Taxonomy" id="48579"/>
    <lineage>
        <taxon>Eukaryota</taxon>
        <taxon>Fungi</taxon>
        <taxon>Dikarya</taxon>
        <taxon>Basidiomycota</taxon>
        <taxon>Agaricomycotina</taxon>
        <taxon>Agaricomycetes</taxon>
        <taxon>Agaricomycetidae</taxon>
        <taxon>Boletales</taxon>
        <taxon>Suillineae</taxon>
        <taxon>Suillaceae</taxon>
        <taxon>Suillus</taxon>
    </lineage>
</organism>